<sequence length="97" mass="10573">MNKNIEGGKVYDKGLTNAIYMLELTNISQNGVLLKEAATDRSVRRFNRTNSGCVPQTTRHPFTQSASRLLGIGSASNAATAIRQTGIFVLDESLTDR</sequence>
<evidence type="ECO:0000313" key="2">
    <source>
        <dbReference type="Proteomes" id="UP001283361"/>
    </source>
</evidence>
<keyword evidence="2" id="KW-1185">Reference proteome</keyword>
<organism evidence="1 2">
    <name type="scientific">Elysia crispata</name>
    <name type="common">lettuce slug</name>
    <dbReference type="NCBI Taxonomy" id="231223"/>
    <lineage>
        <taxon>Eukaryota</taxon>
        <taxon>Metazoa</taxon>
        <taxon>Spiralia</taxon>
        <taxon>Lophotrochozoa</taxon>
        <taxon>Mollusca</taxon>
        <taxon>Gastropoda</taxon>
        <taxon>Heterobranchia</taxon>
        <taxon>Euthyneura</taxon>
        <taxon>Panpulmonata</taxon>
        <taxon>Sacoglossa</taxon>
        <taxon>Placobranchoidea</taxon>
        <taxon>Plakobranchidae</taxon>
        <taxon>Elysia</taxon>
    </lineage>
</organism>
<dbReference type="Proteomes" id="UP001283361">
    <property type="component" value="Unassembled WGS sequence"/>
</dbReference>
<protein>
    <submittedName>
        <fullName evidence="1">Uncharacterized protein</fullName>
    </submittedName>
</protein>
<evidence type="ECO:0000313" key="1">
    <source>
        <dbReference type="EMBL" id="KAK3755378.1"/>
    </source>
</evidence>
<reference evidence="1" key="1">
    <citation type="journal article" date="2023" name="G3 (Bethesda)">
        <title>A reference genome for the long-term kleptoplast-retaining sea slug Elysia crispata morphotype clarki.</title>
        <authorList>
            <person name="Eastman K.E."/>
            <person name="Pendleton A.L."/>
            <person name="Shaikh M.A."/>
            <person name="Suttiyut T."/>
            <person name="Ogas R."/>
            <person name="Tomko P."/>
            <person name="Gavelis G."/>
            <person name="Widhalm J.R."/>
            <person name="Wisecaver J.H."/>
        </authorList>
    </citation>
    <scope>NUCLEOTIDE SEQUENCE</scope>
    <source>
        <strain evidence="1">ECLA1</strain>
    </source>
</reference>
<name>A0AAE0YRI3_9GAST</name>
<accession>A0AAE0YRI3</accession>
<dbReference type="AlphaFoldDB" id="A0AAE0YRI3"/>
<proteinExistence type="predicted"/>
<gene>
    <name evidence="1" type="ORF">RRG08_026108</name>
</gene>
<dbReference type="EMBL" id="JAWDGP010005602">
    <property type="protein sequence ID" value="KAK3755378.1"/>
    <property type="molecule type" value="Genomic_DNA"/>
</dbReference>
<comment type="caution">
    <text evidence="1">The sequence shown here is derived from an EMBL/GenBank/DDBJ whole genome shotgun (WGS) entry which is preliminary data.</text>
</comment>